<dbReference type="PANTHER" id="PTHR24421:SF10">
    <property type="entry name" value="NITRATE_NITRITE SENSOR PROTEIN NARQ"/>
    <property type="match status" value="1"/>
</dbReference>
<evidence type="ECO:0000256" key="7">
    <source>
        <dbReference type="ARBA" id="ARBA00022840"/>
    </source>
</evidence>
<dbReference type="PANTHER" id="PTHR24421">
    <property type="entry name" value="NITRATE/NITRITE SENSOR PROTEIN NARX-RELATED"/>
    <property type="match status" value="1"/>
</dbReference>
<keyword evidence="3" id="KW-0597">Phosphoprotein</keyword>
<evidence type="ECO:0000256" key="4">
    <source>
        <dbReference type="ARBA" id="ARBA00022679"/>
    </source>
</evidence>
<feature type="domain" description="Signal transduction histidine kinase subgroup 3 dimerisation and phosphoacceptor" evidence="10">
    <location>
        <begin position="221"/>
        <end position="286"/>
    </location>
</feature>
<keyword evidence="8" id="KW-0902">Two-component regulatory system</keyword>
<gene>
    <name evidence="11" type="ORF">BOCO_0582</name>
</gene>
<accession>A0A261ETB5</accession>
<evidence type="ECO:0000313" key="11">
    <source>
        <dbReference type="EMBL" id="OZG50065.1"/>
    </source>
</evidence>
<dbReference type="GO" id="GO:0005524">
    <property type="term" value="F:ATP binding"/>
    <property type="evidence" value="ECO:0007669"/>
    <property type="project" value="UniProtKB-KW"/>
</dbReference>
<dbReference type="Proteomes" id="UP000216004">
    <property type="component" value="Unassembled WGS sequence"/>
</dbReference>
<feature type="transmembrane region" description="Helical" evidence="9">
    <location>
        <begin position="157"/>
        <end position="180"/>
    </location>
</feature>
<feature type="transmembrane region" description="Helical" evidence="9">
    <location>
        <begin position="56"/>
        <end position="79"/>
    </location>
</feature>
<sequence length="459" mass="50045">MYMGRIAGWLGLLSLGTLCGSWCDSGVSGTLIAGLLASLAVGALCEWLLPAQGSTWGSALVALLATFIPNWLVFLPALAFETGVGLGATVSIIKVTPGAYDNHSSMETYCGKVVNLLRRRTSKSDRPKLVLTLLPAFAWLIPAITDLLQFNGYRQRYALLAVFGSVLTYCAGLSCVRLSAVEEHVWQVEDMKRYQVRQLRTRISDLDEESTQANRVARLSERTRIARDIHDNVGHQLTRAIMQIQAGRVVAQSNGDSAAERSFAELGQTLDAAMTTIRRSVHDLEDDGTDFATQMLDASQAIVAGSDGVVGQLQVELDNGIRTAPAPVTHCFVAIVRESLNNTVRHSTARSVQITLRDLPAFWQLVVQDDGGIQQSYSDNKSTGMSKPHLLSGLVSGERPWRAVDLRRGMGLSDIELRAKALGGTAHSGPNRQGWRVFVSLPKEPWADRIQTEHKEVIA</sequence>
<protein>
    <recommendedName>
        <fullName evidence="2">histidine kinase</fullName>
        <ecNumber evidence="2">2.7.13.3</ecNumber>
    </recommendedName>
</protein>
<dbReference type="Pfam" id="PF07730">
    <property type="entry name" value="HisKA_3"/>
    <property type="match status" value="1"/>
</dbReference>
<evidence type="ECO:0000256" key="6">
    <source>
        <dbReference type="ARBA" id="ARBA00022777"/>
    </source>
</evidence>
<keyword evidence="9" id="KW-1133">Transmembrane helix</keyword>
<evidence type="ECO:0000256" key="2">
    <source>
        <dbReference type="ARBA" id="ARBA00012438"/>
    </source>
</evidence>
<keyword evidence="5" id="KW-0547">Nucleotide-binding</keyword>
<evidence type="ECO:0000256" key="1">
    <source>
        <dbReference type="ARBA" id="ARBA00000085"/>
    </source>
</evidence>
<dbReference type="InterPro" id="IPR036890">
    <property type="entry name" value="HATPase_C_sf"/>
</dbReference>
<dbReference type="GO" id="GO:0046983">
    <property type="term" value="F:protein dimerization activity"/>
    <property type="evidence" value="ECO:0007669"/>
    <property type="project" value="InterPro"/>
</dbReference>
<keyword evidence="9" id="KW-0472">Membrane</keyword>
<dbReference type="InterPro" id="IPR011712">
    <property type="entry name" value="Sig_transdc_His_kin_sub3_dim/P"/>
</dbReference>
<proteinExistence type="predicted"/>
<organism evidence="11 12">
    <name type="scientific">Bombiscardovia coagulans</name>
    <dbReference type="NCBI Taxonomy" id="686666"/>
    <lineage>
        <taxon>Bacteria</taxon>
        <taxon>Bacillati</taxon>
        <taxon>Actinomycetota</taxon>
        <taxon>Actinomycetes</taxon>
        <taxon>Bifidobacteriales</taxon>
        <taxon>Bifidobacteriaceae</taxon>
        <taxon>Bombiscardovia</taxon>
    </lineage>
</organism>
<keyword evidence="7" id="KW-0067">ATP-binding</keyword>
<name>A0A261ETB5_9BIFI</name>
<dbReference type="InterPro" id="IPR050482">
    <property type="entry name" value="Sensor_HK_TwoCompSys"/>
</dbReference>
<evidence type="ECO:0000313" key="12">
    <source>
        <dbReference type="Proteomes" id="UP000216004"/>
    </source>
</evidence>
<dbReference type="Gene3D" id="1.20.5.1930">
    <property type="match status" value="1"/>
</dbReference>
<dbReference type="GO" id="GO:0016020">
    <property type="term" value="C:membrane"/>
    <property type="evidence" value="ECO:0007669"/>
    <property type="project" value="InterPro"/>
</dbReference>
<feature type="transmembrane region" description="Helical" evidence="9">
    <location>
        <begin position="31"/>
        <end position="49"/>
    </location>
</feature>
<dbReference type="EMBL" id="MWWS01000004">
    <property type="protein sequence ID" value="OZG50065.1"/>
    <property type="molecule type" value="Genomic_DNA"/>
</dbReference>
<dbReference type="SUPFAM" id="SSF55874">
    <property type="entry name" value="ATPase domain of HSP90 chaperone/DNA topoisomerase II/histidine kinase"/>
    <property type="match status" value="1"/>
</dbReference>
<keyword evidence="12" id="KW-1185">Reference proteome</keyword>
<dbReference type="EC" id="2.7.13.3" evidence="2"/>
<feature type="transmembrane region" description="Helical" evidence="9">
    <location>
        <begin position="129"/>
        <end position="150"/>
    </location>
</feature>
<dbReference type="Gene3D" id="3.30.565.10">
    <property type="entry name" value="Histidine kinase-like ATPase, C-terminal domain"/>
    <property type="match status" value="1"/>
</dbReference>
<keyword evidence="6 11" id="KW-0418">Kinase</keyword>
<evidence type="ECO:0000256" key="8">
    <source>
        <dbReference type="ARBA" id="ARBA00023012"/>
    </source>
</evidence>
<dbReference type="AlphaFoldDB" id="A0A261ETB5"/>
<dbReference type="GO" id="GO:0000155">
    <property type="term" value="F:phosphorelay sensor kinase activity"/>
    <property type="evidence" value="ECO:0007669"/>
    <property type="project" value="InterPro"/>
</dbReference>
<keyword evidence="9" id="KW-0812">Transmembrane</keyword>
<reference evidence="11 12" key="1">
    <citation type="journal article" date="2017" name="BMC Genomics">
        <title>Comparative genomic and phylogenomic analyses of the Bifidobacteriaceae family.</title>
        <authorList>
            <person name="Lugli G.A."/>
            <person name="Milani C."/>
            <person name="Turroni F."/>
            <person name="Duranti S."/>
            <person name="Mancabelli L."/>
            <person name="Mangifesta M."/>
            <person name="Ferrario C."/>
            <person name="Modesto M."/>
            <person name="Mattarelli P."/>
            <person name="Jiri K."/>
            <person name="van Sinderen D."/>
            <person name="Ventura M."/>
        </authorList>
    </citation>
    <scope>NUCLEOTIDE SEQUENCE [LARGE SCALE GENOMIC DNA]</scope>
    <source>
        <strain evidence="11 12">DSM 22924</strain>
    </source>
</reference>
<evidence type="ECO:0000256" key="5">
    <source>
        <dbReference type="ARBA" id="ARBA00022741"/>
    </source>
</evidence>
<evidence type="ECO:0000256" key="3">
    <source>
        <dbReference type="ARBA" id="ARBA00022553"/>
    </source>
</evidence>
<evidence type="ECO:0000256" key="9">
    <source>
        <dbReference type="SAM" id="Phobius"/>
    </source>
</evidence>
<evidence type="ECO:0000259" key="10">
    <source>
        <dbReference type="Pfam" id="PF07730"/>
    </source>
</evidence>
<comment type="catalytic activity">
    <reaction evidence="1">
        <text>ATP + protein L-histidine = ADP + protein N-phospho-L-histidine.</text>
        <dbReference type="EC" id="2.7.13.3"/>
    </reaction>
</comment>
<comment type="caution">
    <text evidence="11">The sequence shown here is derived from an EMBL/GenBank/DDBJ whole genome shotgun (WGS) entry which is preliminary data.</text>
</comment>
<keyword evidence="4" id="KW-0808">Transferase</keyword>